<dbReference type="InterPro" id="IPR041492">
    <property type="entry name" value="HAD_2"/>
</dbReference>
<sequence>MPALIIFDFDGTLADSFGFFLSTQQLLAERHGFRAAQAHEVDDARRLTTRELLKQSGLPAWRVPLVAADFIRLMRAAPPMALFDGIAAVLAELHAAGTRLAVVSSNSVENVQRALGAALSAKFAVIEGGSHLLGKQRALRRVLRATGCSAAQAVYVGDQVADWEAAQAVGLPFAAVAWGYAHPEVFAGLAGTQLIEHVDGLLALKPEELF</sequence>
<reference evidence="1" key="2">
    <citation type="submission" date="2022-04" db="EMBL/GenBank/DDBJ databases">
        <title>Genomic comparison of 19 strains of Xanthomonas nasturtii, a newly emerging watercress pathogen.</title>
        <authorList>
            <person name="Harrison J."/>
            <person name="Greer S."/>
            <person name="Hussain R."/>
            <person name="Lascelles D."/>
            <person name="Roberts M."/>
            <person name="Carter B."/>
            <person name="Bryning A."/>
            <person name="Carroll S."/>
            <person name="Aspin A."/>
            <person name="Cruz L."/>
            <person name="Cruz J."/>
            <person name="Grant M."/>
            <person name="Vicente J."/>
            <person name="Studholme D.J."/>
        </authorList>
    </citation>
    <scope>NUCLEOTIDE SEQUENCE</scope>
    <source>
        <strain evidence="1">10016B</strain>
    </source>
</reference>
<name>A0A3E1KJB0_9XANT</name>
<dbReference type="SFLD" id="SFLDS00003">
    <property type="entry name" value="Haloacid_Dehalogenase"/>
    <property type="match status" value="1"/>
</dbReference>
<dbReference type="OrthoDB" id="9792518at2"/>
<dbReference type="GeneID" id="97210109"/>
<evidence type="ECO:0000313" key="3">
    <source>
        <dbReference type="Proteomes" id="UP000259570"/>
    </source>
</evidence>
<dbReference type="InterPro" id="IPR023214">
    <property type="entry name" value="HAD_sf"/>
</dbReference>
<organism evidence="2 3">
    <name type="scientific">Xanthomonas nasturtii</name>
    <dbReference type="NCBI Taxonomy" id="1843581"/>
    <lineage>
        <taxon>Bacteria</taxon>
        <taxon>Pseudomonadati</taxon>
        <taxon>Pseudomonadota</taxon>
        <taxon>Gammaproteobacteria</taxon>
        <taxon>Lysobacterales</taxon>
        <taxon>Lysobacteraceae</taxon>
        <taxon>Xanthomonas</taxon>
    </lineage>
</organism>
<dbReference type="EMBL" id="QUZM01000019">
    <property type="protein sequence ID" value="RFF38791.1"/>
    <property type="molecule type" value="Genomic_DNA"/>
</dbReference>
<dbReference type="Gene3D" id="3.40.50.1000">
    <property type="entry name" value="HAD superfamily/HAD-like"/>
    <property type="match status" value="1"/>
</dbReference>
<keyword evidence="2" id="KW-0378">Hydrolase</keyword>
<protein>
    <submittedName>
        <fullName evidence="2">HAD family hydrolase</fullName>
    </submittedName>
    <submittedName>
        <fullName evidence="1">HAD hydrolase-like protein</fullName>
    </submittedName>
</protein>
<dbReference type="InterPro" id="IPR050155">
    <property type="entry name" value="HAD-like_hydrolase_sf"/>
</dbReference>
<dbReference type="Proteomes" id="UP000259570">
    <property type="component" value="Unassembled WGS sequence"/>
</dbReference>
<reference evidence="2 3" key="1">
    <citation type="submission" date="2018-08" db="EMBL/GenBank/DDBJ databases">
        <title>Genome sequencing of X. nasturtii WHRI 8984.</title>
        <authorList>
            <person name="Studholme D.J."/>
            <person name="Mchugh J."/>
            <person name="Vicente J."/>
        </authorList>
    </citation>
    <scope>NUCLEOTIDE SEQUENCE [LARGE SCALE GENOMIC DNA]</scope>
    <source>
        <strain evidence="2 3">WHRI 8984</strain>
    </source>
</reference>
<dbReference type="STRING" id="1843581.A7D16_09910"/>
<gene>
    <name evidence="2" type="ORF">DZD52_11355</name>
    <name evidence="1" type="ORF">M3O51_16100</name>
</gene>
<dbReference type="InterPro" id="IPR023198">
    <property type="entry name" value="PGP-like_dom2"/>
</dbReference>
<dbReference type="RefSeq" id="WP_116905914.1">
    <property type="nucleotide sequence ID" value="NZ_CP142084.2"/>
</dbReference>
<dbReference type="Proteomes" id="UP001167357">
    <property type="component" value="Unassembled WGS sequence"/>
</dbReference>
<dbReference type="SUPFAM" id="SSF56784">
    <property type="entry name" value="HAD-like"/>
    <property type="match status" value="1"/>
</dbReference>
<dbReference type="EMBL" id="JAMBED010000043">
    <property type="protein sequence ID" value="MCL1552787.1"/>
    <property type="molecule type" value="Genomic_DNA"/>
</dbReference>
<dbReference type="PANTHER" id="PTHR43434:SF13">
    <property type="entry name" value="PHOSPHOGLYCOLATE PHOSPHATASE"/>
    <property type="match status" value="1"/>
</dbReference>
<evidence type="ECO:0000313" key="1">
    <source>
        <dbReference type="EMBL" id="MCL1552787.1"/>
    </source>
</evidence>
<accession>A0A3E1KJB0</accession>
<dbReference type="GO" id="GO:0008967">
    <property type="term" value="F:phosphoglycolate phosphatase activity"/>
    <property type="evidence" value="ECO:0007669"/>
    <property type="project" value="TreeGrafter"/>
</dbReference>
<dbReference type="GO" id="GO:0006281">
    <property type="term" value="P:DNA repair"/>
    <property type="evidence" value="ECO:0007669"/>
    <property type="project" value="TreeGrafter"/>
</dbReference>
<dbReference type="PANTHER" id="PTHR43434">
    <property type="entry name" value="PHOSPHOGLYCOLATE PHOSPHATASE"/>
    <property type="match status" value="1"/>
</dbReference>
<dbReference type="GO" id="GO:0005829">
    <property type="term" value="C:cytosol"/>
    <property type="evidence" value="ECO:0007669"/>
    <property type="project" value="TreeGrafter"/>
</dbReference>
<dbReference type="Gene3D" id="1.10.150.240">
    <property type="entry name" value="Putative phosphatase, domain 2"/>
    <property type="match status" value="1"/>
</dbReference>
<evidence type="ECO:0000313" key="4">
    <source>
        <dbReference type="Proteomes" id="UP001167357"/>
    </source>
</evidence>
<dbReference type="InterPro" id="IPR036412">
    <property type="entry name" value="HAD-like_sf"/>
</dbReference>
<dbReference type="AlphaFoldDB" id="A0A3E1KJB0"/>
<dbReference type="SFLD" id="SFLDG01129">
    <property type="entry name" value="C1.5:_HAD__Beta-PGM__Phosphata"/>
    <property type="match status" value="1"/>
</dbReference>
<proteinExistence type="predicted"/>
<evidence type="ECO:0000313" key="2">
    <source>
        <dbReference type="EMBL" id="RFF38791.1"/>
    </source>
</evidence>
<comment type="caution">
    <text evidence="2">The sequence shown here is derived from an EMBL/GenBank/DDBJ whole genome shotgun (WGS) entry which is preliminary data.</text>
</comment>
<keyword evidence="4" id="KW-1185">Reference proteome</keyword>
<dbReference type="Pfam" id="PF13419">
    <property type="entry name" value="HAD_2"/>
    <property type="match status" value="1"/>
</dbReference>